<dbReference type="InterPro" id="IPR036412">
    <property type="entry name" value="HAD-like_sf"/>
</dbReference>
<dbReference type="EMBL" id="GL832957">
    <property type="protein sequence ID" value="EGD78716.1"/>
    <property type="molecule type" value="Genomic_DNA"/>
</dbReference>
<dbReference type="InParanoid" id="F2TYP2"/>
<dbReference type="Gene3D" id="1.10.150.240">
    <property type="entry name" value="Putative phosphatase, domain 2"/>
    <property type="match status" value="1"/>
</dbReference>
<dbReference type="FunCoup" id="F2TYP2">
    <property type="interactions" value="309"/>
</dbReference>
<dbReference type="RefSeq" id="XP_004997673.1">
    <property type="nucleotide sequence ID" value="XM_004997616.1"/>
</dbReference>
<dbReference type="PANTHER" id="PTHR46193:SF18">
    <property type="entry name" value="HEXITOL PHOSPHATASE B"/>
    <property type="match status" value="1"/>
</dbReference>
<accession>F2TYP2</accession>
<dbReference type="InterPro" id="IPR051600">
    <property type="entry name" value="Beta-PGM-like"/>
</dbReference>
<evidence type="ECO:0008006" key="7">
    <source>
        <dbReference type="Google" id="ProtNLM"/>
    </source>
</evidence>
<dbReference type="SFLD" id="SFLDG01129">
    <property type="entry name" value="C1.5:_HAD__Beta-PGM__Phosphata"/>
    <property type="match status" value="1"/>
</dbReference>
<dbReference type="InterPro" id="IPR023198">
    <property type="entry name" value="PGP-like_dom2"/>
</dbReference>
<name>F2TYP2_SALR5</name>
<dbReference type="KEGG" id="sre:PTSG_01696"/>
<reference evidence="5" key="1">
    <citation type="submission" date="2009-08" db="EMBL/GenBank/DDBJ databases">
        <title>Annotation of Salpingoeca rosetta.</title>
        <authorList>
            <consortium name="The Broad Institute Genome Sequencing Platform"/>
            <person name="Russ C."/>
            <person name="Cuomo C."/>
            <person name="Burger G."/>
            <person name="Gray M.W."/>
            <person name="Holland P.W.H."/>
            <person name="King N."/>
            <person name="Lang F.B.F."/>
            <person name="Roger A.J."/>
            <person name="Ruiz-Trillo I."/>
            <person name="Young S.K."/>
            <person name="Zeng Q."/>
            <person name="Gargeya S."/>
            <person name="Alvarado L."/>
            <person name="Berlin A."/>
            <person name="Chapman S.B."/>
            <person name="Chen Z."/>
            <person name="Freedman E."/>
            <person name="Gellesch M."/>
            <person name="Goldberg J."/>
            <person name="Griggs A."/>
            <person name="Gujja S."/>
            <person name="Heilman E."/>
            <person name="Heiman D."/>
            <person name="Howarth C."/>
            <person name="Mehta T."/>
            <person name="Neiman D."/>
            <person name="Pearson M."/>
            <person name="Roberts A."/>
            <person name="Saif S."/>
            <person name="Shea T."/>
            <person name="Shenoy N."/>
            <person name="Sisk P."/>
            <person name="Stolte C."/>
            <person name="Sykes S."/>
            <person name="White J."/>
            <person name="Yandava C."/>
            <person name="Haas B."/>
            <person name="Nusbaum C."/>
            <person name="Birren B."/>
        </authorList>
    </citation>
    <scope>NUCLEOTIDE SEQUENCE [LARGE SCALE GENOMIC DNA]</scope>
    <source>
        <strain evidence="5">ATCC 50818</strain>
    </source>
</reference>
<dbReference type="PANTHER" id="PTHR46193">
    <property type="entry name" value="6-PHOSPHOGLUCONATE PHOSPHATASE"/>
    <property type="match status" value="1"/>
</dbReference>
<dbReference type="InterPro" id="IPR023214">
    <property type="entry name" value="HAD_sf"/>
</dbReference>
<dbReference type="NCBIfam" id="TIGR01509">
    <property type="entry name" value="HAD-SF-IA-v3"/>
    <property type="match status" value="1"/>
</dbReference>
<keyword evidence="6" id="KW-1185">Reference proteome</keyword>
<dbReference type="eggNOG" id="KOG2914">
    <property type="taxonomic scope" value="Eukaryota"/>
</dbReference>
<dbReference type="OMA" id="KVHAAAW"/>
<evidence type="ECO:0000256" key="2">
    <source>
        <dbReference type="ARBA" id="ARBA00022723"/>
    </source>
</evidence>
<proteinExistence type="predicted"/>
<protein>
    <recommendedName>
        <fullName evidence="7">HAD family phosphatase</fullName>
    </recommendedName>
</protein>
<dbReference type="InterPro" id="IPR006439">
    <property type="entry name" value="HAD-SF_hydro_IA"/>
</dbReference>
<dbReference type="Pfam" id="PF00702">
    <property type="entry name" value="Hydrolase"/>
    <property type="match status" value="1"/>
</dbReference>
<dbReference type="Proteomes" id="UP000007799">
    <property type="component" value="Unassembled WGS sequence"/>
</dbReference>
<dbReference type="GO" id="GO:0003824">
    <property type="term" value="F:catalytic activity"/>
    <property type="evidence" value="ECO:0007669"/>
    <property type="project" value="UniProtKB-ARBA"/>
</dbReference>
<dbReference type="OrthoDB" id="40579at2759"/>
<dbReference type="SFLD" id="SFLDS00003">
    <property type="entry name" value="Haloacid_Dehalogenase"/>
    <property type="match status" value="1"/>
</dbReference>
<comment type="cofactor">
    <cofactor evidence="1">
        <name>Mg(2+)</name>
        <dbReference type="ChEBI" id="CHEBI:18420"/>
    </cofactor>
</comment>
<keyword evidence="4" id="KW-0119">Carbohydrate metabolism</keyword>
<dbReference type="SUPFAM" id="SSF56784">
    <property type="entry name" value="HAD-like"/>
    <property type="match status" value="1"/>
</dbReference>
<dbReference type="CDD" id="cd07505">
    <property type="entry name" value="HAD_BPGM-like"/>
    <property type="match status" value="1"/>
</dbReference>
<dbReference type="GO" id="GO:0046872">
    <property type="term" value="F:metal ion binding"/>
    <property type="evidence" value="ECO:0007669"/>
    <property type="project" value="UniProtKB-KW"/>
</dbReference>
<evidence type="ECO:0000313" key="6">
    <source>
        <dbReference type="Proteomes" id="UP000007799"/>
    </source>
</evidence>
<dbReference type="SFLD" id="SFLDG01135">
    <property type="entry name" value="C1.5.6:_HAD__Beta-PGM__Phospha"/>
    <property type="match status" value="1"/>
</dbReference>
<dbReference type="AlphaFoldDB" id="F2TYP2"/>
<keyword evidence="3" id="KW-0460">Magnesium</keyword>
<evidence type="ECO:0000313" key="5">
    <source>
        <dbReference type="EMBL" id="EGD78716.1"/>
    </source>
</evidence>
<dbReference type="Gene3D" id="3.40.50.1000">
    <property type="entry name" value="HAD superfamily/HAD-like"/>
    <property type="match status" value="1"/>
</dbReference>
<evidence type="ECO:0000256" key="3">
    <source>
        <dbReference type="ARBA" id="ARBA00022842"/>
    </source>
</evidence>
<organism evidence="6">
    <name type="scientific">Salpingoeca rosetta (strain ATCC 50818 / BSB-021)</name>
    <dbReference type="NCBI Taxonomy" id="946362"/>
    <lineage>
        <taxon>Eukaryota</taxon>
        <taxon>Choanoflagellata</taxon>
        <taxon>Craspedida</taxon>
        <taxon>Salpingoecidae</taxon>
        <taxon>Salpingoeca</taxon>
    </lineage>
</organism>
<dbReference type="STRING" id="946362.F2TYP2"/>
<gene>
    <name evidence="5" type="ORF">PTSG_01696</name>
</gene>
<evidence type="ECO:0000256" key="4">
    <source>
        <dbReference type="ARBA" id="ARBA00023277"/>
    </source>
</evidence>
<evidence type="ECO:0000256" key="1">
    <source>
        <dbReference type="ARBA" id="ARBA00001946"/>
    </source>
</evidence>
<sequence length="226" mass="24697">MRSVLRRLSAVLFDLDGTLVHTDHLHYQAWQQIGKEIGLSISSDQYEETISGRQNPPVLRELKPELPEPEVQELSLRKEALFRELAAQCTDPVDGIVQFLEALDDAGVPKCLVTNAPRINVDMMLQGSKLDRFFPTSHQILGDECTHAKPHPEPYLQGLKLLNAQGSRAVAFEDSIAGASAAIKAGIPTIGVLTTLNPAAMTKAGVAATIQDYTEQFLLSTLNSIK</sequence>
<keyword evidence="2" id="KW-0479">Metal-binding</keyword>
<dbReference type="GeneID" id="16078270"/>